<evidence type="ECO:0000256" key="1">
    <source>
        <dbReference type="SAM" id="SignalP"/>
    </source>
</evidence>
<protein>
    <recommendedName>
        <fullName evidence="4">Secreted protein</fullName>
    </recommendedName>
</protein>
<name>A0A7W7VNM7_9ACTN</name>
<reference evidence="2 3" key="1">
    <citation type="submission" date="2020-08" db="EMBL/GenBank/DDBJ databases">
        <title>Genomic Encyclopedia of Type Strains, Phase III (KMG-III): the genomes of soil and plant-associated and newly described type strains.</title>
        <authorList>
            <person name="Whitman W."/>
        </authorList>
    </citation>
    <scope>NUCLEOTIDE SEQUENCE [LARGE SCALE GENOMIC DNA]</scope>
    <source>
        <strain evidence="2 3">CECT 8840</strain>
    </source>
</reference>
<evidence type="ECO:0000313" key="3">
    <source>
        <dbReference type="Proteomes" id="UP000552644"/>
    </source>
</evidence>
<feature type="signal peptide" evidence="1">
    <location>
        <begin position="1"/>
        <end position="27"/>
    </location>
</feature>
<evidence type="ECO:0008006" key="4">
    <source>
        <dbReference type="Google" id="ProtNLM"/>
    </source>
</evidence>
<gene>
    <name evidence="2" type="ORF">FHS44_004115</name>
</gene>
<dbReference type="EMBL" id="JACHJP010000004">
    <property type="protein sequence ID" value="MBB4917007.1"/>
    <property type="molecule type" value="Genomic_DNA"/>
</dbReference>
<dbReference type="RefSeq" id="WP_184716937.1">
    <property type="nucleotide sequence ID" value="NZ_JACHJP010000004.1"/>
</dbReference>
<keyword evidence="1" id="KW-0732">Signal</keyword>
<evidence type="ECO:0000313" key="2">
    <source>
        <dbReference type="EMBL" id="MBB4917007.1"/>
    </source>
</evidence>
<accession>A0A7W7VNM7</accession>
<proteinExistence type="predicted"/>
<feature type="chain" id="PRO_5031014254" description="Secreted protein" evidence="1">
    <location>
        <begin position="28"/>
        <end position="98"/>
    </location>
</feature>
<keyword evidence="3" id="KW-1185">Reference proteome</keyword>
<sequence>MRRTTKALAALVTAGAVIMSITGPAWAADGVLVVSGNRFVDPDPGCYRGRFWPLTVNNRTNTAVFIFDGDTCQGDPLGVVRPGEVNVFEYGHSVYVPG</sequence>
<organism evidence="2 3">
    <name type="scientific">Streptosporangium saharense</name>
    <dbReference type="NCBI Taxonomy" id="1706840"/>
    <lineage>
        <taxon>Bacteria</taxon>
        <taxon>Bacillati</taxon>
        <taxon>Actinomycetota</taxon>
        <taxon>Actinomycetes</taxon>
        <taxon>Streptosporangiales</taxon>
        <taxon>Streptosporangiaceae</taxon>
        <taxon>Streptosporangium</taxon>
    </lineage>
</organism>
<dbReference type="Proteomes" id="UP000552644">
    <property type="component" value="Unassembled WGS sequence"/>
</dbReference>
<comment type="caution">
    <text evidence="2">The sequence shown here is derived from an EMBL/GenBank/DDBJ whole genome shotgun (WGS) entry which is preliminary data.</text>
</comment>
<dbReference type="AlphaFoldDB" id="A0A7W7VNM7"/>